<protein>
    <submittedName>
        <fullName evidence="8">DoxX family protein</fullName>
    </submittedName>
</protein>
<comment type="caution">
    <text evidence="8">The sequence shown here is derived from an EMBL/GenBank/DDBJ whole genome shotgun (WGS) entry which is preliminary data.</text>
</comment>
<feature type="transmembrane region" description="Helical" evidence="7">
    <location>
        <begin position="102"/>
        <end position="122"/>
    </location>
</feature>
<keyword evidence="4 7" id="KW-0812">Transmembrane</keyword>
<organism evidence="8 9">
    <name type="scientific">Actinomadura chibensis</name>
    <dbReference type="NCBI Taxonomy" id="392828"/>
    <lineage>
        <taxon>Bacteria</taxon>
        <taxon>Bacillati</taxon>
        <taxon>Actinomycetota</taxon>
        <taxon>Actinomycetes</taxon>
        <taxon>Streptosporangiales</taxon>
        <taxon>Thermomonosporaceae</taxon>
        <taxon>Actinomadura</taxon>
    </lineage>
</organism>
<dbReference type="RefSeq" id="WP_067887964.1">
    <property type="nucleotide sequence ID" value="NZ_VSFG01000008.1"/>
</dbReference>
<evidence type="ECO:0000256" key="2">
    <source>
        <dbReference type="ARBA" id="ARBA00006679"/>
    </source>
</evidence>
<dbReference type="GO" id="GO:0005886">
    <property type="term" value="C:plasma membrane"/>
    <property type="evidence" value="ECO:0007669"/>
    <property type="project" value="UniProtKB-SubCell"/>
</dbReference>
<evidence type="ECO:0000256" key="6">
    <source>
        <dbReference type="ARBA" id="ARBA00023136"/>
    </source>
</evidence>
<evidence type="ECO:0000313" key="8">
    <source>
        <dbReference type="EMBL" id="TYB42351.1"/>
    </source>
</evidence>
<keyword evidence="5 7" id="KW-1133">Transmembrane helix</keyword>
<feature type="transmembrane region" description="Helical" evidence="7">
    <location>
        <begin position="134"/>
        <end position="158"/>
    </location>
</feature>
<dbReference type="InterPro" id="IPR051907">
    <property type="entry name" value="DoxX-like_oxidoreductase"/>
</dbReference>
<reference evidence="8 9" key="1">
    <citation type="submission" date="2019-08" db="EMBL/GenBank/DDBJ databases">
        <title>Actinomadura sp. nov. CYP1-5 isolated from mountain soil.</title>
        <authorList>
            <person name="Songsumanus A."/>
            <person name="Kuncharoen N."/>
            <person name="Kudo T."/>
            <person name="Yuki M."/>
            <person name="Igarashi Y."/>
            <person name="Tanasupawat S."/>
        </authorList>
    </citation>
    <scope>NUCLEOTIDE SEQUENCE [LARGE SCALE GENOMIC DNA]</scope>
    <source>
        <strain evidence="8 9">JCM 14158</strain>
    </source>
</reference>
<evidence type="ECO:0000256" key="4">
    <source>
        <dbReference type="ARBA" id="ARBA00022692"/>
    </source>
</evidence>
<feature type="transmembrane region" description="Helical" evidence="7">
    <location>
        <begin position="65"/>
        <end position="90"/>
    </location>
</feature>
<evidence type="ECO:0000256" key="5">
    <source>
        <dbReference type="ARBA" id="ARBA00022989"/>
    </source>
</evidence>
<dbReference type="AlphaFoldDB" id="A0A5D0NDQ7"/>
<evidence type="ECO:0000256" key="1">
    <source>
        <dbReference type="ARBA" id="ARBA00004651"/>
    </source>
</evidence>
<evidence type="ECO:0000313" key="9">
    <source>
        <dbReference type="Proteomes" id="UP000323380"/>
    </source>
</evidence>
<dbReference type="PANTHER" id="PTHR33452">
    <property type="entry name" value="OXIDOREDUCTASE CATD-RELATED"/>
    <property type="match status" value="1"/>
</dbReference>
<evidence type="ECO:0000256" key="3">
    <source>
        <dbReference type="ARBA" id="ARBA00022475"/>
    </source>
</evidence>
<keyword evidence="6 7" id="KW-0472">Membrane</keyword>
<comment type="similarity">
    <text evidence="2">Belongs to the DoxX family.</text>
</comment>
<dbReference type="PANTHER" id="PTHR33452:SF1">
    <property type="entry name" value="INNER MEMBRANE PROTEIN YPHA-RELATED"/>
    <property type="match status" value="1"/>
</dbReference>
<evidence type="ECO:0000256" key="7">
    <source>
        <dbReference type="SAM" id="Phobius"/>
    </source>
</evidence>
<gene>
    <name evidence="8" type="ORF">FXF69_31540</name>
</gene>
<dbReference type="Pfam" id="PF07681">
    <property type="entry name" value="DoxX"/>
    <property type="match status" value="1"/>
</dbReference>
<dbReference type="Proteomes" id="UP000323380">
    <property type="component" value="Unassembled WGS sequence"/>
</dbReference>
<proteinExistence type="inferred from homology"/>
<dbReference type="STRING" id="1220554.GCA_001552135_01882"/>
<keyword evidence="3" id="KW-1003">Cell membrane</keyword>
<dbReference type="InterPro" id="IPR032808">
    <property type="entry name" value="DoxX"/>
</dbReference>
<accession>A0A5D0NDQ7</accession>
<sequence length="172" mass="17043">MDEVSAGLLLVRVVVGLTLAAHGYNKFFGGGRIPGTARWFESIGMRPGRLHALAAAATELGAGALFAAGLLTPLAAAGFVGLMLVAAWTVHRANGFFSAGNGWEYNLVLAVVAAGVATTGPGDWSLDAAAGLDLGGWGLLVAAGGGLAAGAGLLAACYRPAPRTDGARAEAA</sequence>
<keyword evidence="9" id="KW-1185">Reference proteome</keyword>
<dbReference type="EMBL" id="VSFG01000008">
    <property type="protein sequence ID" value="TYB42351.1"/>
    <property type="molecule type" value="Genomic_DNA"/>
</dbReference>
<comment type="subcellular location">
    <subcellularLocation>
        <location evidence="1">Cell membrane</location>
        <topology evidence="1">Multi-pass membrane protein</topology>
    </subcellularLocation>
</comment>
<name>A0A5D0NDQ7_9ACTN</name>